<feature type="transmembrane region" description="Helical" evidence="8">
    <location>
        <begin position="41"/>
        <end position="64"/>
    </location>
</feature>
<dbReference type="PANTHER" id="PTHR37937:SF1">
    <property type="entry name" value="CONJUGATIVE TRANSFER: DNA TRANSPORT"/>
    <property type="match status" value="1"/>
</dbReference>
<reference evidence="9" key="1">
    <citation type="submission" date="2024-05" db="EMBL/GenBank/DDBJ databases">
        <title>Herbiconiux sp. A18JL235.</title>
        <authorList>
            <person name="Zhang G."/>
        </authorList>
    </citation>
    <scope>NUCLEOTIDE SEQUENCE</scope>
    <source>
        <strain evidence="9">A18JL235</strain>
        <plasmid evidence="9">unnamed2</plasmid>
    </source>
</reference>
<sequence length="598" mass="64052">MFASIAPTDVLATCPPDEFGVAHSGDCPAAREVVGQQLTTFTTVLAVVWLIALALSLLIGFVQGRRRRRILYGRTFLIIFSVLVAAIPFIAYLAGYGLGRLTTGVRPRRKRTPPPPPTQAEIIRDSPDPLGAITDIITARTDKLPGAVLGWSLDGTDSIVTAPPRGGVLVLGPPGSGKTSAVLIPTVLLAPGACVSSSIKSDVMNATAAVRAQKGRVWHFDPGGDEVTPAGVEHVRWSPLVSVRSWDDALQVGKTMAEPLRKGDRGSGDTHFVGRATDWVQTLLYAAYLDGRPIADVAQWAMAASDEQAQTEVLEILTRAQNSGDEGARIASQKLLGLISTPDRERGSIISTMVALLRVYDSVNARTIGVDPNFDPREFVRSTDTLYITARPDKQELYAPLLAALLEQIRFETYDRTKHEQAGLEPVHPHVTFALDEANTTAPIPLPAIISEAGGQGLHIVVGIQALGPAIARWGDAAKSFLTLFPTKVIFRGVFDKDTVSALASAAGEYDRHVTSYGISTSYVGKFLIPLQTVNPTYSIDRRAVLTEGDITSIPEGRALVWDGPAWGLLAIGYHWKAGVWQAAFDAAPVSLAVGRAI</sequence>
<dbReference type="Gene3D" id="3.40.50.300">
    <property type="entry name" value="P-loop containing nucleotide triphosphate hydrolases"/>
    <property type="match status" value="1"/>
</dbReference>
<evidence type="ECO:0000256" key="4">
    <source>
        <dbReference type="ARBA" id="ARBA00022692"/>
    </source>
</evidence>
<comment type="subcellular location">
    <subcellularLocation>
        <location evidence="1">Cell membrane</location>
        <topology evidence="1">Multi-pass membrane protein</topology>
    </subcellularLocation>
</comment>
<comment type="similarity">
    <text evidence="2">Belongs to the VirD4/TraG family.</text>
</comment>
<dbReference type="PANTHER" id="PTHR37937">
    <property type="entry name" value="CONJUGATIVE TRANSFER: DNA TRANSPORT"/>
    <property type="match status" value="1"/>
</dbReference>
<dbReference type="CDD" id="cd01127">
    <property type="entry name" value="TrwB_TraG_TraD_VirD4"/>
    <property type="match status" value="1"/>
</dbReference>
<keyword evidence="5 8" id="KW-1133">Transmembrane helix</keyword>
<evidence type="ECO:0000313" key="9">
    <source>
        <dbReference type="EMBL" id="XDI07607.1"/>
    </source>
</evidence>
<evidence type="ECO:0000256" key="8">
    <source>
        <dbReference type="SAM" id="Phobius"/>
    </source>
</evidence>
<keyword evidence="9" id="KW-0614">Plasmid</keyword>
<keyword evidence="6 8" id="KW-0472">Membrane</keyword>
<dbReference type="AlphaFoldDB" id="A0AB39BNB9"/>
<evidence type="ECO:0000256" key="3">
    <source>
        <dbReference type="ARBA" id="ARBA00022475"/>
    </source>
</evidence>
<dbReference type="EMBL" id="CP162513">
    <property type="protein sequence ID" value="XDI07607.1"/>
    <property type="molecule type" value="Genomic_DNA"/>
</dbReference>
<dbReference type="SUPFAM" id="SSF52540">
    <property type="entry name" value="P-loop containing nucleoside triphosphate hydrolases"/>
    <property type="match status" value="1"/>
</dbReference>
<organism evidence="9">
    <name type="scientific">Herbiconiux sp. A18JL235</name>
    <dbReference type="NCBI Taxonomy" id="3152363"/>
    <lineage>
        <taxon>Bacteria</taxon>
        <taxon>Bacillati</taxon>
        <taxon>Actinomycetota</taxon>
        <taxon>Actinomycetes</taxon>
        <taxon>Micrococcales</taxon>
        <taxon>Microbacteriaceae</taxon>
        <taxon>Herbiconiux</taxon>
    </lineage>
</organism>
<evidence type="ECO:0000256" key="1">
    <source>
        <dbReference type="ARBA" id="ARBA00004651"/>
    </source>
</evidence>
<protein>
    <submittedName>
        <fullName evidence="9">Type IV secretory system conjugative DNA transfer family protein</fullName>
    </submittedName>
</protein>
<name>A0AB39BNB9_9MICO</name>
<evidence type="ECO:0000256" key="7">
    <source>
        <dbReference type="SAM" id="MobiDB-lite"/>
    </source>
</evidence>
<geneLocation type="plasmid" evidence="9">
    <name>unnamed2</name>
</geneLocation>
<feature type="region of interest" description="Disordered" evidence="7">
    <location>
        <begin position="105"/>
        <end position="124"/>
    </location>
</feature>
<dbReference type="InterPro" id="IPR003688">
    <property type="entry name" value="TraG/VirD4"/>
</dbReference>
<dbReference type="Pfam" id="PF02534">
    <property type="entry name" value="T4SS-DNA_transf"/>
    <property type="match status" value="1"/>
</dbReference>
<keyword evidence="3" id="KW-1003">Cell membrane</keyword>
<dbReference type="RefSeq" id="WP_368499972.1">
    <property type="nucleotide sequence ID" value="NZ_CP162513.1"/>
</dbReference>
<feature type="transmembrane region" description="Helical" evidence="8">
    <location>
        <begin position="76"/>
        <end position="99"/>
    </location>
</feature>
<dbReference type="InterPro" id="IPR027417">
    <property type="entry name" value="P-loop_NTPase"/>
</dbReference>
<gene>
    <name evidence="9" type="ORF">ABFY20_20060</name>
</gene>
<evidence type="ECO:0000256" key="5">
    <source>
        <dbReference type="ARBA" id="ARBA00022989"/>
    </source>
</evidence>
<dbReference type="GO" id="GO:0005886">
    <property type="term" value="C:plasma membrane"/>
    <property type="evidence" value="ECO:0007669"/>
    <property type="project" value="UniProtKB-SubCell"/>
</dbReference>
<evidence type="ECO:0000256" key="6">
    <source>
        <dbReference type="ARBA" id="ARBA00023136"/>
    </source>
</evidence>
<proteinExistence type="inferred from homology"/>
<dbReference type="InterPro" id="IPR051539">
    <property type="entry name" value="T4SS-coupling_protein"/>
</dbReference>
<evidence type="ECO:0000256" key="2">
    <source>
        <dbReference type="ARBA" id="ARBA00008806"/>
    </source>
</evidence>
<accession>A0AB39BNB9</accession>
<keyword evidence="4 8" id="KW-0812">Transmembrane</keyword>